<dbReference type="NCBIfam" id="TIGR01262">
    <property type="entry name" value="maiA"/>
    <property type="match status" value="1"/>
</dbReference>
<dbReference type="InterPro" id="IPR034330">
    <property type="entry name" value="GST_Zeta_C"/>
</dbReference>
<reference evidence="4 5" key="1">
    <citation type="submission" date="2015-06" db="EMBL/GenBank/DDBJ databases">
        <title>Draft genome sequencing of a biphenyl-degrading bacterium, Janthinobacterium lividum MEG1.</title>
        <authorList>
            <person name="Shimodaira J."/>
            <person name="Hatta T."/>
        </authorList>
    </citation>
    <scope>NUCLEOTIDE SEQUENCE [LARGE SCALE GENOMIC DNA]</scope>
    <source>
        <strain evidence="4 5">MEG1</strain>
    </source>
</reference>
<evidence type="ECO:0000259" key="2">
    <source>
        <dbReference type="PROSITE" id="PS50404"/>
    </source>
</evidence>
<dbReference type="SFLD" id="SFLDG00358">
    <property type="entry name" value="Main_(cytGST)"/>
    <property type="match status" value="1"/>
</dbReference>
<comment type="similarity">
    <text evidence="1">Belongs to the GST superfamily. Zeta family.</text>
</comment>
<evidence type="ECO:0000259" key="3">
    <source>
        <dbReference type="PROSITE" id="PS50405"/>
    </source>
</evidence>
<dbReference type="Gene3D" id="1.20.1050.10">
    <property type="match status" value="1"/>
</dbReference>
<gene>
    <name evidence="4" type="ORF">AKG95_11770</name>
</gene>
<dbReference type="PANTHER" id="PTHR42673">
    <property type="entry name" value="MALEYLACETOACETATE ISOMERASE"/>
    <property type="match status" value="1"/>
</dbReference>
<dbReference type="GO" id="GO:0016034">
    <property type="term" value="F:maleylacetoacetate isomerase activity"/>
    <property type="evidence" value="ECO:0007669"/>
    <property type="project" value="TreeGrafter"/>
</dbReference>
<protein>
    <submittedName>
        <fullName evidence="4">Maleylacetoacetate isomerase</fullName>
    </submittedName>
</protein>
<dbReference type="Pfam" id="PF13417">
    <property type="entry name" value="GST_N_3"/>
    <property type="match status" value="1"/>
</dbReference>
<dbReference type="GO" id="GO:0005737">
    <property type="term" value="C:cytoplasm"/>
    <property type="evidence" value="ECO:0007669"/>
    <property type="project" value="InterPro"/>
</dbReference>
<dbReference type="Gene3D" id="3.40.30.10">
    <property type="entry name" value="Glutaredoxin"/>
    <property type="match status" value="1"/>
</dbReference>
<dbReference type="CDD" id="cd03191">
    <property type="entry name" value="GST_C_Zeta"/>
    <property type="match status" value="1"/>
</dbReference>
<dbReference type="GO" id="GO:0006559">
    <property type="term" value="P:L-phenylalanine catabolic process"/>
    <property type="evidence" value="ECO:0007669"/>
    <property type="project" value="TreeGrafter"/>
</dbReference>
<dbReference type="PROSITE" id="PS50405">
    <property type="entry name" value="GST_CTER"/>
    <property type="match status" value="1"/>
</dbReference>
<feature type="domain" description="GST N-terminal" evidence="2">
    <location>
        <begin position="1"/>
        <end position="82"/>
    </location>
</feature>
<dbReference type="InterPro" id="IPR004045">
    <property type="entry name" value="Glutathione_S-Trfase_N"/>
</dbReference>
<evidence type="ECO:0000313" key="5">
    <source>
        <dbReference type="Proteomes" id="UP000179840"/>
    </source>
</evidence>
<comment type="caution">
    <text evidence="4">The sequence shown here is derived from an EMBL/GenBank/DDBJ whole genome shotgun (WGS) entry which is preliminary data.</text>
</comment>
<feature type="domain" description="GST C-terminal" evidence="3">
    <location>
        <begin position="87"/>
        <end position="214"/>
    </location>
</feature>
<dbReference type="EMBL" id="LFKP01000007">
    <property type="protein sequence ID" value="OHV96972.1"/>
    <property type="molecule type" value="Genomic_DNA"/>
</dbReference>
<organism evidence="4 5">
    <name type="scientific">Janthinobacterium lividum</name>
    <dbReference type="NCBI Taxonomy" id="29581"/>
    <lineage>
        <taxon>Bacteria</taxon>
        <taxon>Pseudomonadati</taxon>
        <taxon>Pseudomonadota</taxon>
        <taxon>Betaproteobacteria</taxon>
        <taxon>Burkholderiales</taxon>
        <taxon>Oxalobacteraceae</taxon>
        <taxon>Janthinobacterium</taxon>
    </lineage>
</organism>
<dbReference type="SUPFAM" id="SSF52833">
    <property type="entry name" value="Thioredoxin-like"/>
    <property type="match status" value="1"/>
</dbReference>
<name>A0A1S1U986_9BURK</name>
<dbReference type="InterPro" id="IPR036249">
    <property type="entry name" value="Thioredoxin-like_sf"/>
</dbReference>
<dbReference type="SUPFAM" id="SSF47616">
    <property type="entry name" value="GST C-terminal domain-like"/>
    <property type="match status" value="1"/>
</dbReference>
<dbReference type="GO" id="GO:0004364">
    <property type="term" value="F:glutathione transferase activity"/>
    <property type="evidence" value="ECO:0007669"/>
    <property type="project" value="TreeGrafter"/>
</dbReference>
<keyword evidence="4" id="KW-0413">Isomerase</keyword>
<proteinExistence type="inferred from homology"/>
<dbReference type="FunFam" id="1.20.1050.10:FF:000017">
    <property type="entry name" value="Maleylacetoacetate isomerase"/>
    <property type="match status" value="1"/>
</dbReference>
<dbReference type="SFLD" id="SFLDS00019">
    <property type="entry name" value="Glutathione_Transferase_(cytos"/>
    <property type="match status" value="1"/>
</dbReference>
<dbReference type="InterPro" id="IPR040079">
    <property type="entry name" value="Glutathione_S-Trfase"/>
</dbReference>
<sequence>MKLHGYYRSSASYRVRIALNLKQLHVDTAYVHLSRNGGEQFTPAFSSLNPQHLLPVLEDGGAVLTQSLAIIEYLDETQAGQKLLPADALGRARVRQLAMVCACDIHPLNNLRVLNYLTGPLALSQEQKNAWYQHWTHLGLAALEAELASSPHTGRFCHGDTPTLADCCLVPQVYNARRFQCDLVPYPTILRIVAHCEALPAFQLAHPDTQPDAE</sequence>
<dbReference type="PANTHER" id="PTHR42673:SF21">
    <property type="entry name" value="GLUTATHIONE S-TRANSFERASE YFCF"/>
    <property type="match status" value="1"/>
</dbReference>
<accession>A0A1S1U986</accession>
<dbReference type="PROSITE" id="PS50404">
    <property type="entry name" value="GST_NTER"/>
    <property type="match status" value="1"/>
</dbReference>
<dbReference type="InterPro" id="IPR034333">
    <property type="entry name" value="GST_Zeta_N"/>
</dbReference>
<dbReference type="InterPro" id="IPR005955">
    <property type="entry name" value="GST_Zeta"/>
</dbReference>
<dbReference type="InterPro" id="IPR010987">
    <property type="entry name" value="Glutathione-S-Trfase_C-like"/>
</dbReference>
<dbReference type="AlphaFoldDB" id="A0A1S1U986"/>
<dbReference type="Proteomes" id="UP000179840">
    <property type="component" value="Unassembled WGS sequence"/>
</dbReference>
<dbReference type="CDD" id="cd03042">
    <property type="entry name" value="GST_N_Zeta"/>
    <property type="match status" value="1"/>
</dbReference>
<evidence type="ECO:0000313" key="4">
    <source>
        <dbReference type="EMBL" id="OHV96972.1"/>
    </source>
</evidence>
<dbReference type="GO" id="GO:0006749">
    <property type="term" value="P:glutathione metabolic process"/>
    <property type="evidence" value="ECO:0007669"/>
    <property type="project" value="TreeGrafter"/>
</dbReference>
<dbReference type="Pfam" id="PF13410">
    <property type="entry name" value="GST_C_2"/>
    <property type="match status" value="1"/>
</dbReference>
<dbReference type="RefSeq" id="WP_071077076.1">
    <property type="nucleotide sequence ID" value="NZ_LFKP01000007.1"/>
</dbReference>
<evidence type="ECO:0000256" key="1">
    <source>
        <dbReference type="ARBA" id="ARBA00010007"/>
    </source>
</evidence>
<dbReference type="InterPro" id="IPR036282">
    <property type="entry name" value="Glutathione-S-Trfase_C_sf"/>
</dbReference>